<gene>
    <name evidence="2" type="ORF">SARC_07560</name>
</gene>
<dbReference type="GeneID" id="25908064"/>
<keyword evidence="3" id="KW-1185">Reference proteome</keyword>
<organism evidence="2 3">
    <name type="scientific">Sphaeroforma arctica JP610</name>
    <dbReference type="NCBI Taxonomy" id="667725"/>
    <lineage>
        <taxon>Eukaryota</taxon>
        <taxon>Ichthyosporea</taxon>
        <taxon>Ichthyophonida</taxon>
        <taxon>Sphaeroforma</taxon>
    </lineage>
</organism>
<evidence type="ECO:0008006" key="4">
    <source>
        <dbReference type="Google" id="ProtNLM"/>
    </source>
</evidence>
<feature type="signal peptide" evidence="1">
    <location>
        <begin position="1"/>
        <end position="17"/>
    </location>
</feature>
<feature type="chain" id="PRO_5005538968" description="Saposin B-type domain-containing protein" evidence="1">
    <location>
        <begin position="18"/>
        <end position="152"/>
    </location>
</feature>
<sequence>MKFQALVVAAVAVSVSARQAAAIIGDPIADFKADAISTGCYEDGANTVECIEKLAIDDINDIYGDLKPLLMLTLPLPTVTAAVEDCYGEADCAATAACNAGYNSEGLALELQTNLVDPVAACCGTDDVQTCTEAAIDAGIAPAQEAIAGAGR</sequence>
<dbReference type="Proteomes" id="UP000054560">
    <property type="component" value="Unassembled WGS sequence"/>
</dbReference>
<dbReference type="AlphaFoldDB" id="A0A0L0FTG3"/>
<reference evidence="2 3" key="1">
    <citation type="submission" date="2011-02" db="EMBL/GenBank/DDBJ databases">
        <title>The Genome Sequence of Sphaeroforma arctica JP610.</title>
        <authorList>
            <consortium name="The Broad Institute Genome Sequencing Platform"/>
            <person name="Russ C."/>
            <person name="Cuomo C."/>
            <person name="Young S.K."/>
            <person name="Zeng Q."/>
            <person name="Gargeya S."/>
            <person name="Alvarado L."/>
            <person name="Berlin A."/>
            <person name="Chapman S.B."/>
            <person name="Chen Z."/>
            <person name="Freedman E."/>
            <person name="Gellesch M."/>
            <person name="Goldberg J."/>
            <person name="Griggs A."/>
            <person name="Gujja S."/>
            <person name="Heilman E."/>
            <person name="Heiman D."/>
            <person name="Howarth C."/>
            <person name="Mehta T."/>
            <person name="Neiman D."/>
            <person name="Pearson M."/>
            <person name="Roberts A."/>
            <person name="Saif S."/>
            <person name="Shea T."/>
            <person name="Shenoy N."/>
            <person name="Sisk P."/>
            <person name="Stolte C."/>
            <person name="Sykes S."/>
            <person name="White J."/>
            <person name="Yandava C."/>
            <person name="Burger G."/>
            <person name="Gray M.W."/>
            <person name="Holland P.W.H."/>
            <person name="King N."/>
            <person name="Lang F.B.F."/>
            <person name="Roger A.J."/>
            <person name="Ruiz-Trillo I."/>
            <person name="Haas B."/>
            <person name="Nusbaum C."/>
            <person name="Birren B."/>
        </authorList>
    </citation>
    <scope>NUCLEOTIDE SEQUENCE [LARGE SCALE GENOMIC DNA]</scope>
    <source>
        <strain evidence="2 3">JP610</strain>
    </source>
</reference>
<dbReference type="RefSeq" id="XP_014153974.1">
    <property type="nucleotide sequence ID" value="XM_014298499.1"/>
</dbReference>
<keyword evidence="1" id="KW-0732">Signal</keyword>
<proteinExistence type="predicted"/>
<accession>A0A0L0FTG3</accession>
<dbReference type="EMBL" id="KQ242203">
    <property type="protein sequence ID" value="KNC80072.1"/>
    <property type="molecule type" value="Genomic_DNA"/>
</dbReference>
<evidence type="ECO:0000313" key="3">
    <source>
        <dbReference type="Proteomes" id="UP000054560"/>
    </source>
</evidence>
<name>A0A0L0FTG3_9EUKA</name>
<evidence type="ECO:0000313" key="2">
    <source>
        <dbReference type="EMBL" id="KNC80072.1"/>
    </source>
</evidence>
<protein>
    <recommendedName>
        <fullName evidence="4">Saposin B-type domain-containing protein</fullName>
    </recommendedName>
</protein>
<evidence type="ECO:0000256" key="1">
    <source>
        <dbReference type="SAM" id="SignalP"/>
    </source>
</evidence>